<dbReference type="STRING" id="334426.A0A0R3PUX8"/>
<feature type="region of interest" description="Disordered" evidence="1">
    <location>
        <begin position="48"/>
        <end position="76"/>
    </location>
</feature>
<evidence type="ECO:0000256" key="1">
    <source>
        <dbReference type="SAM" id="MobiDB-lite"/>
    </source>
</evidence>
<gene>
    <name evidence="2" type="ORF">ACOC_LOCUS9768</name>
</gene>
<keyword evidence="3" id="KW-1185">Reference proteome</keyword>
<dbReference type="AlphaFoldDB" id="A0A0R3PUX8"/>
<accession>A0A0R3PUX8</accession>
<dbReference type="Proteomes" id="UP000267027">
    <property type="component" value="Unassembled WGS sequence"/>
</dbReference>
<organism evidence="4">
    <name type="scientific">Angiostrongylus costaricensis</name>
    <name type="common">Nematode worm</name>
    <dbReference type="NCBI Taxonomy" id="334426"/>
    <lineage>
        <taxon>Eukaryota</taxon>
        <taxon>Metazoa</taxon>
        <taxon>Ecdysozoa</taxon>
        <taxon>Nematoda</taxon>
        <taxon>Chromadorea</taxon>
        <taxon>Rhabditida</taxon>
        <taxon>Rhabditina</taxon>
        <taxon>Rhabditomorpha</taxon>
        <taxon>Strongyloidea</taxon>
        <taxon>Metastrongylidae</taxon>
        <taxon>Angiostrongylus</taxon>
    </lineage>
</organism>
<dbReference type="OrthoDB" id="5875545at2759"/>
<evidence type="ECO:0000313" key="3">
    <source>
        <dbReference type="Proteomes" id="UP000267027"/>
    </source>
</evidence>
<evidence type="ECO:0000313" key="4">
    <source>
        <dbReference type="WBParaSite" id="ACOC_0000976701-mRNA-1"/>
    </source>
</evidence>
<dbReference type="EMBL" id="UYYA01004350">
    <property type="protein sequence ID" value="VDM61353.1"/>
    <property type="molecule type" value="Genomic_DNA"/>
</dbReference>
<proteinExistence type="predicted"/>
<evidence type="ECO:0000313" key="2">
    <source>
        <dbReference type="EMBL" id="VDM61353.1"/>
    </source>
</evidence>
<protein>
    <submittedName>
        <fullName evidence="4">Phosphoprotein</fullName>
    </submittedName>
</protein>
<dbReference type="WBParaSite" id="ACOC_0000976701-mRNA-1">
    <property type="protein sequence ID" value="ACOC_0000976701-mRNA-1"/>
    <property type="gene ID" value="ACOC_0000976701"/>
</dbReference>
<reference evidence="4" key="1">
    <citation type="submission" date="2017-02" db="UniProtKB">
        <authorList>
            <consortium name="WormBaseParasite"/>
        </authorList>
    </citation>
    <scope>IDENTIFICATION</scope>
</reference>
<reference evidence="2 3" key="2">
    <citation type="submission" date="2018-11" db="EMBL/GenBank/DDBJ databases">
        <authorList>
            <consortium name="Pathogen Informatics"/>
        </authorList>
    </citation>
    <scope>NUCLEOTIDE SEQUENCE [LARGE SCALE GENOMIC DNA]</scope>
    <source>
        <strain evidence="2 3">Costa Rica</strain>
    </source>
</reference>
<sequence length="147" mass="16471">MEIIQNLFSFRDSDLTDYDISDFHGNELGFDHGSALAADVHYVVPKRDSAPPNGDGVVPARISAANRNTTGDSDDYVKVQEDPIYDTPYVDKAMSPEEAKQLQMSDIEKFNYTIDIFILHMTEMLGLLGLANVRCYKDDVISKAKMM</sequence>
<name>A0A0R3PUX8_ANGCS</name>